<keyword evidence="2 3" id="KW-0413">Isomerase</keyword>
<keyword evidence="4" id="KW-1185">Reference proteome</keyword>
<reference evidence="3 4" key="2">
    <citation type="journal article" date="2012" name="Environ. Microbiol.">
        <title>Characterization of the first alginolytic operons in a marine bacterium: from their emergence in marine Flavobacteriia to their independent transfers to marine Proteobacteria and human gut Bacteroides.</title>
        <authorList>
            <person name="Thomas F."/>
            <person name="Barbeyron T."/>
            <person name="Tonon T."/>
            <person name="Genicot S."/>
            <person name="Czjzek M."/>
            <person name="Michel G."/>
        </authorList>
    </citation>
    <scope>NUCLEOTIDE SEQUENCE [LARGE SCALE GENOMIC DNA]</scope>
    <source>
        <strain evidence="4">DSM 12802 / CCUG 47099 / CIP 106680 / NCIMB 13871 / Dsij</strain>
    </source>
</reference>
<dbReference type="FunFam" id="1.50.10.10:FF:000021">
    <property type="entry name" value="N-acylglucosamine 2-epimerase"/>
    <property type="match status" value="1"/>
</dbReference>
<dbReference type="GO" id="GO:0005975">
    <property type="term" value="P:carbohydrate metabolic process"/>
    <property type="evidence" value="ECO:0007669"/>
    <property type="project" value="InterPro"/>
</dbReference>
<dbReference type="AlphaFoldDB" id="G0LA70"/>
<dbReference type="Pfam" id="PF07221">
    <property type="entry name" value="GlcNAc_2-epim"/>
    <property type="match status" value="1"/>
</dbReference>
<proteinExistence type="inferred from homology"/>
<dbReference type="KEGG" id="zga:ZOBELLIA_1044"/>
<dbReference type="InterPro" id="IPR008928">
    <property type="entry name" value="6-hairpin_glycosidase_sf"/>
</dbReference>
<dbReference type="InterPro" id="IPR012341">
    <property type="entry name" value="6hp_glycosidase-like_sf"/>
</dbReference>
<organism evidence="3 4">
    <name type="scientific">Zobellia galactanivorans (strain DSM 12802 / CCUG 47099 / CIP 106680 / NCIMB 13871 / Dsij)</name>
    <dbReference type="NCBI Taxonomy" id="63186"/>
    <lineage>
        <taxon>Bacteria</taxon>
        <taxon>Pseudomonadati</taxon>
        <taxon>Bacteroidota</taxon>
        <taxon>Flavobacteriia</taxon>
        <taxon>Flavobacteriales</taxon>
        <taxon>Flavobacteriaceae</taxon>
        <taxon>Zobellia</taxon>
    </lineage>
</organism>
<dbReference type="EC" id="5.1.3.8" evidence="3"/>
<dbReference type="SUPFAM" id="SSF48208">
    <property type="entry name" value="Six-hairpin glycosidases"/>
    <property type="match status" value="1"/>
</dbReference>
<dbReference type="PANTHER" id="PTHR15108">
    <property type="entry name" value="N-ACYLGLUCOSAMINE-2-EPIMERASE"/>
    <property type="match status" value="1"/>
</dbReference>
<dbReference type="PATRIC" id="fig|63186.3.peg.1026"/>
<evidence type="ECO:0000256" key="2">
    <source>
        <dbReference type="ARBA" id="ARBA00023235"/>
    </source>
</evidence>
<dbReference type="STRING" id="63186.ZOBELLIA_1044"/>
<dbReference type="InterPro" id="IPR034116">
    <property type="entry name" value="AGE_dom"/>
</dbReference>
<evidence type="ECO:0000313" key="3">
    <source>
        <dbReference type="EMBL" id="CAZ95101.1"/>
    </source>
</evidence>
<reference evidence="4" key="1">
    <citation type="submission" date="2009-07" db="EMBL/GenBank/DDBJ databases">
        <title>Complete genome sequence of Zobellia galactanivorans Dsij.</title>
        <authorList>
            <consortium name="Genoscope - CEA"/>
        </authorList>
    </citation>
    <scope>NUCLEOTIDE SEQUENCE [LARGE SCALE GENOMIC DNA]</scope>
    <source>
        <strain evidence="4">DSM 12802 / CCUG 47099 / CIP 106680 / NCIMB 13871 / Dsij</strain>
    </source>
</reference>
<dbReference type="HOGENOM" id="CLU_046651_0_1_10"/>
<dbReference type="InterPro" id="IPR010819">
    <property type="entry name" value="AGE/CE"/>
</dbReference>
<accession>G0LA70</accession>
<dbReference type="Gene3D" id="1.50.10.10">
    <property type="match status" value="1"/>
</dbReference>
<dbReference type="EMBL" id="FP476056">
    <property type="protein sequence ID" value="CAZ95101.1"/>
    <property type="molecule type" value="Genomic_DNA"/>
</dbReference>
<name>G0LA70_ZOBGA</name>
<sequence>MGLNVRYRAVLVKLERRNTNILMRYSNFYKDALLNDIIPFWEKNSLDKVDGGYFSCLDNQGKVYDTDKFMWLQARQAWIFSMLYGEVEQNSTWLNIAKSGIDFIVKNGMDGEGNFYFSTTRSGSALVQPYNIFTDCFAAMALCQYGKVSGDEESLILAEKTYQNIRKRSSSPKGIYEKNTGGRQLKSFALPMILANLVLELEGILKKEEVNEVLENIVHDIMYGFLDKETGLIFESVRPDGTHDDSFEGRLINPGHGLEAMWFVIDIAARNNDKKLIEKAVNTIIHILEYAWDNKYGGIYYFMDVRGKPPLQLEHDQKLWWVHLEALIALAKAYECTKDKSVFDWFQKVHNYAWTHFSDQENGEWFGYLNREGKIHLNLKGGKWKGCFHTPRAMYQCWKSFEGVGL</sequence>
<protein>
    <submittedName>
        <fullName evidence="3">N-acetyl-D-glucosamine 2-epimerase</fullName>
        <ecNumber evidence="3">5.1.3.8</ecNumber>
    </submittedName>
</protein>
<dbReference type="CDD" id="cd00249">
    <property type="entry name" value="AGE"/>
    <property type="match status" value="1"/>
</dbReference>
<comment type="similarity">
    <text evidence="1">Belongs to the N-acylglucosamine 2-epimerase family.</text>
</comment>
<evidence type="ECO:0000313" key="4">
    <source>
        <dbReference type="Proteomes" id="UP000008898"/>
    </source>
</evidence>
<evidence type="ECO:0000256" key="1">
    <source>
        <dbReference type="ARBA" id="ARBA00008558"/>
    </source>
</evidence>
<dbReference type="GO" id="GO:0050121">
    <property type="term" value="F:N-acylglucosamine 2-epimerase activity"/>
    <property type="evidence" value="ECO:0007669"/>
    <property type="project" value="UniProtKB-EC"/>
</dbReference>
<gene>
    <name evidence="3" type="ordered locus">zobellia_1044</name>
</gene>
<dbReference type="Proteomes" id="UP000008898">
    <property type="component" value="Chromosome"/>
</dbReference>